<evidence type="ECO:0000256" key="1">
    <source>
        <dbReference type="SAM" id="Phobius"/>
    </source>
</evidence>
<proteinExistence type="predicted"/>
<evidence type="ECO:0000313" key="3">
    <source>
        <dbReference type="Proteomes" id="UP000191418"/>
    </source>
</evidence>
<keyword evidence="3" id="KW-1185">Reference proteome</keyword>
<protein>
    <recommendedName>
        <fullName evidence="4">Nitrogen fixation protein FixH</fullName>
    </recommendedName>
</protein>
<comment type="caution">
    <text evidence="2">The sequence shown here is derived from an EMBL/GenBank/DDBJ whole genome shotgun (WGS) entry which is preliminary data.</text>
</comment>
<dbReference type="AlphaFoldDB" id="A0A1T4LAL0"/>
<accession>A0A1T4LAL0</accession>
<dbReference type="OrthoDB" id="5295180at2"/>
<evidence type="ECO:0000313" key="2">
    <source>
        <dbReference type="EMBL" id="OPX56734.1"/>
    </source>
</evidence>
<feature type="transmembrane region" description="Helical" evidence="1">
    <location>
        <begin position="13"/>
        <end position="35"/>
    </location>
</feature>
<reference evidence="2 3" key="1">
    <citation type="submission" date="2017-01" db="EMBL/GenBank/DDBJ databases">
        <title>Genome Sequencing of a Marine Spirillum, Oceanospirillum multiglobuliferum ATCC 33336, from Japan.</title>
        <authorList>
            <person name="Carney J.G."/>
            <person name="Trachtenberg A.M."/>
            <person name="Rheaume B.A."/>
            <person name="Linnane J.D."/>
            <person name="Pitts N.L."/>
            <person name="Mykles D.L."/>
            <person name="Maclea K.S."/>
        </authorList>
    </citation>
    <scope>NUCLEOTIDE SEQUENCE [LARGE SCALE GENOMIC DNA]</scope>
    <source>
        <strain evidence="2 3">ATCC 33336</strain>
    </source>
</reference>
<dbReference type="Pfam" id="PF05751">
    <property type="entry name" value="FixH"/>
    <property type="match status" value="1"/>
</dbReference>
<dbReference type="Proteomes" id="UP000191418">
    <property type="component" value="Unassembled WGS sequence"/>
</dbReference>
<dbReference type="InterPro" id="IPR008620">
    <property type="entry name" value="FixH"/>
</dbReference>
<gene>
    <name evidence="2" type="ORF">BTE48_02290</name>
</gene>
<keyword evidence="1" id="KW-1133">Transmembrane helix</keyword>
<sequence length="169" mass="19408">MQNTKPVVWYKQFWPWFLLAPLVLTVIVGITMLTFSIKEFDGTVNDNYYKEGLAINQMLQRDKAASDMQMSAQLNIDSLTGEVLLELSGQLGAWPKALVVQFVNPTRATQDYQIQLNQVRDNYYRGQLDKIPSNFWYLDISSPNDEHWRIKGGVQFPIDKPIELKAGAH</sequence>
<dbReference type="RefSeq" id="WP_078744002.1">
    <property type="nucleotide sequence ID" value="NZ_FUXG01000002.1"/>
</dbReference>
<name>A0A1T4LAL0_9GAMM</name>
<dbReference type="STRING" id="64969.SAMN02745127_00382"/>
<evidence type="ECO:0008006" key="4">
    <source>
        <dbReference type="Google" id="ProtNLM"/>
    </source>
</evidence>
<organism evidence="2 3">
    <name type="scientific">Oceanospirillum multiglobuliferum</name>
    <dbReference type="NCBI Taxonomy" id="64969"/>
    <lineage>
        <taxon>Bacteria</taxon>
        <taxon>Pseudomonadati</taxon>
        <taxon>Pseudomonadota</taxon>
        <taxon>Gammaproteobacteria</taxon>
        <taxon>Oceanospirillales</taxon>
        <taxon>Oceanospirillaceae</taxon>
        <taxon>Oceanospirillum</taxon>
    </lineage>
</organism>
<keyword evidence="1" id="KW-0812">Transmembrane</keyword>
<dbReference type="EMBL" id="MTSM01000002">
    <property type="protein sequence ID" value="OPX56734.1"/>
    <property type="molecule type" value="Genomic_DNA"/>
</dbReference>
<keyword evidence="1" id="KW-0472">Membrane</keyword>